<organism evidence="1 2">
    <name type="scientific">Rhizopus microsporus</name>
    <dbReference type="NCBI Taxonomy" id="58291"/>
    <lineage>
        <taxon>Eukaryota</taxon>
        <taxon>Fungi</taxon>
        <taxon>Fungi incertae sedis</taxon>
        <taxon>Mucoromycota</taxon>
        <taxon>Mucoromycotina</taxon>
        <taxon>Mucoromycetes</taxon>
        <taxon>Mucorales</taxon>
        <taxon>Mucorineae</taxon>
        <taxon>Rhizopodaceae</taxon>
        <taxon>Rhizopus</taxon>
    </lineage>
</organism>
<dbReference type="EMBL" id="KV921262">
    <property type="protein sequence ID" value="ORE22961.1"/>
    <property type="molecule type" value="Genomic_DNA"/>
</dbReference>
<gene>
    <name evidence="1" type="ORF">BCV71DRAFT_170867</name>
</gene>
<reference evidence="1 2" key="1">
    <citation type="journal article" date="2016" name="Proc. Natl. Acad. Sci. U.S.A.">
        <title>Lipid metabolic changes in an early divergent fungus govern the establishment of a mutualistic symbiosis with endobacteria.</title>
        <authorList>
            <person name="Lastovetsky O.A."/>
            <person name="Gaspar M.L."/>
            <person name="Mondo S.J."/>
            <person name="LaButti K.M."/>
            <person name="Sandor L."/>
            <person name="Grigoriev I.V."/>
            <person name="Henry S.A."/>
            <person name="Pawlowska T.E."/>
        </authorList>
    </citation>
    <scope>NUCLEOTIDE SEQUENCE [LARGE SCALE GENOMIC DNA]</scope>
    <source>
        <strain evidence="1 2">ATCC 11559</strain>
    </source>
</reference>
<evidence type="ECO:0000313" key="1">
    <source>
        <dbReference type="EMBL" id="ORE22961.1"/>
    </source>
</evidence>
<proteinExistence type="predicted"/>
<evidence type="ECO:0000313" key="2">
    <source>
        <dbReference type="Proteomes" id="UP000242381"/>
    </source>
</evidence>
<dbReference type="AlphaFoldDB" id="A0A1X0SFN0"/>
<dbReference type="OMA" id="KECARTI"/>
<sequence>EQYPTHFGVITTKECARTIAEINFDSTKSTIDEILRSGICFNVLKTILIPDNDFNFVWVCLTNLPFLSEAKLLDGLKTSLGSSYFYGEWLRCFEYS</sequence>
<name>A0A1X0SFN0_RHIZD</name>
<protein>
    <submittedName>
        <fullName evidence="1">Uncharacterized protein</fullName>
    </submittedName>
</protein>
<accession>A0A1X0SFN0</accession>
<feature type="non-terminal residue" evidence="1">
    <location>
        <position position="1"/>
    </location>
</feature>
<dbReference type="Proteomes" id="UP000242381">
    <property type="component" value="Unassembled WGS sequence"/>
</dbReference>